<organism evidence="1 2">
    <name type="scientific">Aquimarina litoralis</name>
    <dbReference type="NCBI Taxonomy" id="584605"/>
    <lineage>
        <taxon>Bacteria</taxon>
        <taxon>Pseudomonadati</taxon>
        <taxon>Bacteroidota</taxon>
        <taxon>Flavobacteriia</taxon>
        <taxon>Flavobacteriales</taxon>
        <taxon>Flavobacteriaceae</taxon>
        <taxon>Aquimarina</taxon>
    </lineage>
</organism>
<protein>
    <submittedName>
        <fullName evidence="1">Uncharacterized protein</fullName>
    </submittedName>
</protein>
<proteinExistence type="predicted"/>
<name>A0ABN1IKD5_9FLAO</name>
<evidence type="ECO:0000313" key="2">
    <source>
        <dbReference type="Proteomes" id="UP001501758"/>
    </source>
</evidence>
<reference evidence="1 2" key="1">
    <citation type="journal article" date="2019" name="Int. J. Syst. Evol. Microbiol.">
        <title>The Global Catalogue of Microorganisms (GCM) 10K type strain sequencing project: providing services to taxonomists for standard genome sequencing and annotation.</title>
        <authorList>
            <consortium name="The Broad Institute Genomics Platform"/>
            <consortium name="The Broad Institute Genome Sequencing Center for Infectious Disease"/>
            <person name="Wu L."/>
            <person name="Ma J."/>
        </authorList>
    </citation>
    <scope>NUCLEOTIDE SEQUENCE [LARGE SCALE GENOMIC DNA]</scope>
    <source>
        <strain evidence="1 2">JCM 15974</strain>
    </source>
</reference>
<dbReference type="EMBL" id="BAAAGE010000001">
    <property type="protein sequence ID" value="GAA0716155.1"/>
    <property type="molecule type" value="Genomic_DNA"/>
</dbReference>
<dbReference type="Proteomes" id="UP001501758">
    <property type="component" value="Unassembled WGS sequence"/>
</dbReference>
<sequence>MFVLFIVISDQIHLVTQNSIKCFVAYRNYLEKKLTGIDVTLENISKHDFVLEIERTKTTHTLTVLHNSIHYTMPDTLLV</sequence>
<keyword evidence="2" id="KW-1185">Reference proteome</keyword>
<evidence type="ECO:0000313" key="1">
    <source>
        <dbReference type="EMBL" id="GAA0716155.1"/>
    </source>
</evidence>
<gene>
    <name evidence="1" type="ORF">GCM10009430_11560</name>
</gene>
<comment type="caution">
    <text evidence="1">The sequence shown here is derived from an EMBL/GenBank/DDBJ whole genome shotgun (WGS) entry which is preliminary data.</text>
</comment>
<accession>A0ABN1IKD5</accession>